<evidence type="ECO:0000256" key="1">
    <source>
        <dbReference type="ARBA" id="ARBA00004651"/>
    </source>
</evidence>
<dbReference type="EMBL" id="CP070369">
    <property type="protein sequence ID" value="QRZ14227.1"/>
    <property type="molecule type" value="Genomic_DNA"/>
</dbReference>
<keyword evidence="5 8" id="KW-0812">Transmembrane</keyword>
<dbReference type="Pfam" id="PF01032">
    <property type="entry name" value="FecCD"/>
    <property type="match status" value="1"/>
</dbReference>
<comment type="subcellular location">
    <subcellularLocation>
        <location evidence="1">Cell membrane</location>
        <topology evidence="1">Multi-pass membrane protein</topology>
    </subcellularLocation>
</comment>
<dbReference type="SUPFAM" id="SSF81345">
    <property type="entry name" value="ABC transporter involved in vitamin B12 uptake, BtuC"/>
    <property type="match status" value="1"/>
</dbReference>
<keyword evidence="6 8" id="KW-1133">Transmembrane helix</keyword>
<dbReference type="PANTHER" id="PTHR30472:SF1">
    <property type="entry name" value="FE(3+) DICITRATE TRANSPORT SYSTEM PERMEASE PROTEIN FECC-RELATED"/>
    <property type="match status" value="1"/>
</dbReference>
<geneLocation type="plasmid" evidence="9 10">
    <name>p1</name>
</geneLocation>
<evidence type="ECO:0000256" key="3">
    <source>
        <dbReference type="ARBA" id="ARBA00022448"/>
    </source>
</evidence>
<keyword evidence="4" id="KW-1003">Cell membrane</keyword>
<dbReference type="CDD" id="cd06550">
    <property type="entry name" value="TM_ABC_iron-siderophores_like"/>
    <property type="match status" value="1"/>
</dbReference>
<organism evidence="9 10">
    <name type="scientific">Paracoccus methylovorus</name>
    <dbReference type="NCBI Taxonomy" id="2812658"/>
    <lineage>
        <taxon>Bacteria</taxon>
        <taxon>Pseudomonadati</taxon>
        <taxon>Pseudomonadota</taxon>
        <taxon>Alphaproteobacteria</taxon>
        <taxon>Rhodobacterales</taxon>
        <taxon>Paracoccaceae</taxon>
        <taxon>Paracoccus</taxon>
    </lineage>
</organism>
<evidence type="ECO:0000256" key="7">
    <source>
        <dbReference type="ARBA" id="ARBA00023136"/>
    </source>
</evidence>
<evidence type="ECO:0000256" key="4">
    <source>
        <dbReference type="ARBA" id="ARBA00022475"/>
    </source>
</evidence>
<feature type="transmembrane region" description="Helical" evidence="8">
    <location>
        <begin position="299"/>
        <end position="318"/>
    </location>
</feature>
<dbReference type="Proteomes" id="UP000663629">
    <property type="component" value="Plasmid p1"/>
</dbReference>
<sequence>MKMPALIGLLLVAAVLSLTIGARTLPLGAILGAVTAFDPANPDHLILFGLRLPRLCAGLIAGGALGMAGALMQALTRNPLAEPGIMGINAGAGLAVVLGALAGLGAAQVWLALIGAALAACALIAFGGARSGGIGTARLALAGMALNAFLLSAITVAVLVSSSALDEYRFWVIGSLSEAATRPLVSMAAVAVLGGVISLALGGALDTLALGEEAATSLGLRTGWVRLGGLVAIAALAGAAVNVAGPISFVGLMAPHLARAFSGTSLRPILLASGLIGAVVLILCDVIGRIILPPGEVRAGTITAILGGLVFVAVVRRIRLEALA</sequence>
<keyword evidence="10" id="KW-1185">Reference proteome</keyword>
<evidence type="ECO:0000256" key="8">
    <source>
        <dbReference type="SAM" id="Phobius"/>
    </source>
</evidence>
<dbReference type="InterPro" id="IPR037294">
    <property type="entry name" value="ABC_BtuC-like"/>
</dbReference>
<keyword evidence="7 8" id="KW-0472">Membrane</keyword>
<proteinExistence type="inferred from homology"/>
<keyword evidence="3" id="KW-0813">Transport</keyword>
<dbReference type="Gene3D" id="1.10.3470.10">
    <property type="entry name" value="ABC transporter involved in vitamin B12 uptake, BtuC"/>
    <property type="match status" value="1"/>
</dbReference>
<feature type="transmembrane region" description="Helical" evidence="8">
    <location>
        <begin position="109"/>
        <end position="127"/>
    </location>
</feature>
<feature type="transmembrane region" description="Helical" evidence="8">
    <location>
        <begin position="184"/>
        <end position="211"/>
    </location>
</feature>
<feature type="transmembrane region" description="Helical" evidence="8">
    <location>
        <begin position="139"/>
        <end position="164"/>
    </location>
</feature>
<feature type="transmembrane region" description="Helical" evidence="8">
    <location>
        <begin position="223"/>
        <end position="249"/>
    </location>
</feature>
<evidence type="ECO:0000256" key="5">
    <source>
        <dbReference type="ARBA" id="ARBA00022692"/>
    </source>
</evidence>
<evidence type="ECO:0000313" key="10">
    <source>
        <dbReference type="Proteomes" id="UP000663629"/>
    </source>
</evidence>
<feature type="transmembrane region" description="Helical" evidence="8">
    <location>
        <begin position="52"/>
        <end position="72"/>
    </location>
</feature>
<dbReference type="InterPro" id="IPR000522">
    <property type="entry name" value="ABC_transptr_permease_BtuC"/>
</dbReference>
<evidence type="ECO:0000256" key="6">
    <source>
        <dbReference type="ARBA" id="ARBA00022989"/>
    </source>
</evidence>
<dbReference type="PANTHER" id="PTHR30472">
    <property type="entry name" value="FERRIC ENTEROBACTIN TRANSPORT SYSTEM PERMEASE PROTEIN"/>
    <property type="match status" value="1"/>
</dbReference>
<evidence type="ECO:0000256" key="2">
    <source>
        <dbReference type="ARBA" id="ARBA00007935"/>
    </source>
</evidence>
<feature type="transmembrane region" description="Helical" evidence="8">
    <location>
        <begin position="269"/>
        <end position="292"/>
    </location>
</feature>
<evidence type="ECO:0000313" key="9">
    <source>
        <dbReference type="EMBL" id="QRZ14227.1"/>
    </source>
</evidence>
<protein>
    <submittedName>
        <fullName evidence="9">Iron ABC transporter permease</fullName>
    </submittedName>
</protein>
<accession>A0ABX7JIZ9</accession>
<name>A0ABX7JIZ9_9RHOB</name>
<dbReference type="RefSeq" id="WP_205295204.1">
    <property type="nucleotide sequence ID" value="NZ_CP070369.1"/>
</dbReference>
<reference evidence="9 10" key="1">
    <citation type="submission" date="2021-02" db="EMBL/GenBank/DDBJ databases">
        <title>Paracoccus methylovroum sp.nov., a new methanol and methylamine utilizing methylotrophic denitrifer.</title>
        <authorList>
            <person name="Timsy T."/>
            <person name="Behrendt U."/>
            <person name="Ulrich A."/>
            <person name="Spanner T."/>
            <person name="Foesel B.U."/>
            <person name="Horn M.A."/>
            <person name="Kolb S."/>
        </authorList>
    </citation>
    <scope>NUCLEOTIDE SEQUENCE [LARGE SCALE GENOMIC DNA]</scope>
    <source>
        <strain evidence="9 10">H4-D09</strain>
        <plasmid evidence="9 10">p1</plasmid>
    </source>
</reference>
<gene>
    <name evidence="9" type="ORF">JWJ88_12055</name>
</gene>
<comment type="similarity">
    <text evidence="2">Belongs to the binding-protein-dependent transport system permease family. FecCD subfamily.</text>
</comment>
<feature type="transmembrane region" description="Helical" evidence="8">
    <location>
        <begin position="84"/>
        <end position="103"/>
    </location>
</feature>
<keyword evidence="9" id="KW-0614">Plasmid</keyword>